<evidence type="ECO:0000313" key="2">
    <source>
        <dbReference type="Proteomes" id="UP000326857"/>
    </source>
</evidence>
<organism evidence="1 2">
    <name type="scientific">Sphingomonas aurantiaca</name>
    <dbReference type="NCBI Taxonomy" id="185949"/>
    <lineage>
        <taxon>Bacteria</taxon>
        <taxon>Pseudomonadati</taxon>
        <taxon>Pseudomonadota</taxon>
        <taxon>Alphaproteobacteria</taxon>
        <taxon>Sphingomonadales</taxon>
        <taxon>Sphingomonadaceae</taxon>
        <taxon>Sphingomonas</taxon>
    </lineage>
</organism>
<protein>
    <submittedName>
        <fullName evidence="1">Uncharacterized protein</fullName>
    </submittedName>
</protein>
<dbReference type="Proteomes" id="UP000326857">
    <property type="component" value="Unassembled WGS sequence"/>
</dbReference>
<reference evidence="1 2" key="1">
    <citation type="submission" date="2019-09" db="EMBL/GenBank/DDBJ databases">
        <authorList>
            <person name="Dittami M. S."/>
        </authorList>
    </citation>
    <scope>NUCLEOTIDE SEQUENCE [LARGE SCALE GENOMIC DNA]</scope>
    <source>
        <strain evidence="1">SPHINGO391</strain>
    </source>
</reference>
<dbReference type="AlphaFoldDB" id="A0A5E7YLS9"/>
<dbReference type="RefSeq" id="WP_056053994.1">
    <property type="nucleotide sequence ID" value="NZ_LR701528.1"/>
</dbReference>
<evidence type="ECO:0000313" key="1">
    <source>
        <dbReference type="EMBL" id="VVT07282.1"/>
    </source>
</evidence>
<accession>A0A5E7YLS9</accession>
<proteinExistence type="predicted"/>
<dbReference type="EMBL" id="CABVLI010000033">
    <property type="protein sequence ID" value="VVT07282.1"/>
    <property type="molecule type" value="Genomic_DNA"/>
</dbReference>
<gene>
    <name evidence="1" type="ORF">SPHINGO391_390033</name>
</gene>
<name>A0A5E7YLS9_9SPHN</name>
<sequence length="63" mass="6584">MSRRAAFNQSDVTRAFKGALAAGVKVAVLIRPDGTMEIVPAAGDRPLIADNDLDARLDAFGGL</sequence>